<proteinExistence type="predicted"/>
<dbReference type="PANTHER" id="PTHR33240">
    <property type="entry name" value="OS08G0508500 PROTEIN"/>
    <property type="match status" value="1"/>
</dbReference>
<dbReference type="OrthoDB" id="1738169at2759"/>
<name>A0A7J0DL08_9ERIC</name>
<evidence type="ECO:0000313" key="2">
    <source>
        <dbReference type="EMBL" id="GFS36340.1"/>
    </source>
</evidence>
<evidence type="ECO:0000313" key="3">
    <source>
        <dbReference type="Proteomes" id="UP000585474"/>
    </source>
</evidence>
<dbReference type="AlphaFoldDB" id="A0A7J0DL08"/>
<sequence length="310" mass="35068">MRHGRSSYRVDRAPRHRDRSATQKFKDLDAQIDAINTGASALSKVDKYIAVEKLAEAKCIRRGRVDHKRKKPDSRLAEHKDEEQIDDLIKRGYLGKYVDDRPCPDFPNRRYGDNRPTARDIQVIHGGFGLGECSSLSRKRHARSVNRQAKEEVYSLSTPVAGTHHPISFTNNKLRGLHLPHNYALVISAIIANFNVQRNLVDNGSSTDILFISAFNKIKIGRDKLHPFHTPLVGFRGNATHPLGWIKGVGAPPDHSMARFYCCGLPFTLQCNPRSPNIGRDQGHHFNLLPDDEVFHFDRGRRDEGQPKSC</sequence>
<accession>A0A7J0DL08</accession>
<dbReference type="EMBL" id="BJWL01000249">
    <property type="protein sequence ID" value="GFS36340.1"/>
    <property type="molecule type" value="Genomic_DNA"/>
</dbReference>
<dbReference type="PANTHER" id="PTHR33240:SF15">
    <property type="entry name" value="GAG-PRO-LIKE PROTEIN"/>
    <property type="match status" value="1"/>
</dbReference>
<feature type="compositionally biased region" description="Basic and acidic residues" evidence="1">
    <location>
        <begin position="8"/>
        <end position="21"/>
    </location>
</feature>
<organism evidence="2 3">
    <name type="scientific">Actinidia rufa</name>
    <dbReference type="NCBI Taxonomy" id="165716"/>
    <lineage>
        <taxon>Eukaryota</taxon>
        <taxon>Viridiplantae</taxon>
        <taxon>Streptophyta</taxon>
        <taxon>Embryophyta</taxon>
        <taxon>Tracheophyta</taxon>
        <taxon>Spermatophyta</taxon>
        <taxon>Magnoliopsida</taxon>
        <taxon>eudicotyledons</taxon>
        <taxon>Gunneridae</taxon>
        <taxon>Pentapetalae</taxon>
        <taxon>asterids</taxon>
        <taxon>Ericales</taxon>
        <taxon>Actinidiaceae</taxon>
        <taxon>Actinidia</taxon>
    </lineage>
</organism>
<evidence type="ECO:0000256" key="1">
    <source>
        <dbReference type="SAM" id="MobiDB-lite"/>
    </source>
</evidence>
<comment type="caution">
    <text evidence="2">The sequence shown here is derived from an EMBL/GenBank/DDBJ whole genome shotgun (WGS) entry which is preliminary data.</text>
</comment>
<dbReference type="Proteomes" id="UP000585474">
    <property type="component" value="Unassembled WGS sequence"/>
</dbReference>
<reference evidence="3" key="1">
    <citation type="submission" date="2019-07" db="EMBL/GenBank/DDBJ databases">
        <title>De Novo Assembly of kiwifruit Actinidia rufa.</title>
        <authorList>
            <person name="Sugita-Konishi S."/>
            <person name="Sato K."/>
            <person name="Mori E."/>
            <person name="Abe Y."/>
            <person name="Kisaki G."/>
            <person name="Hamano K."/>
            <person name="Suezawa K."/>
            <person name="Otani M."/>
            <person name="Fukuda T."/>
            <person name="Manabe T."/>
            <person name="Gomi K."/>
            <person name="Tabuchi M."/>
            <person name="Akimitsu K."/>
            <person name="Kataoka I."/>
        </authorList>
    </citation>
    <scope>NUCLEOTIDE SEQUENCE [LARGE SCALE GENOMIC DNA]</scope>
    <source>
        <strain evidence="3">cv. Fuchu</strain>
    </source>
</reference>
<feature type="region of interest" description="Disordered" evidence="1">
    <location>
        <begin position="1"/>
        <end position="21"/>
    </location>
</feature>
<keyword evidence="3" id="KW-1185">Reference proteome</keyword>
<protein>
    <submittedName>
        <fullName evidence="2">Uncharacterized protein</fullName>
    </submittedName>
</protein>
<gene>
    <name evidence="2" type="ORF">Acr_00g0045450</name>
</gene>